<proteinExistence type="predicted"/>
<organism evidence="1">
    <name type="scientific">Neisseria meningitidis alpha275</name>
    <dbReference type="NCBI Taxonomy" id="295996"/>
    <lineage>
        <taxon>Bacteria</taxon>
        <taxon>Pseudomonadati</taxon>
        <taxon>Pseudomonadota</taxon>
        <taxon>Betaproteobacteria</taxon>
        <taxon>Neisseriales</taxon>
        <taxon>Neisseriaceae</taxon>
        <taxon>Neisseria</taxon>
    </lineage>
</organism>
<gene>
    <name evidence="1" type="ORF">NMW_2206</name>
</gene>
<name>C6SMM7_NEIME</name>
<reference evidence="1" key="1">
    <citation type="journal article" date="2008" name="Proc. Natl. Acad. Sci. U.S.A.">
        <title>Whole-genome comparison of disease and carriage strains provides insights into virulence evolution in Neisseria meningitidis.</title>
        <authorList>
            <person name="Schoen C."/>
            <person name="Blom J."/>
            <person name="Claus H."/>
            <person name="Schramm-Glueck A."/>
            <person name="Brandt P."/>
            <person name="Mueller T."/>
            <person name="Goesmann A."/>
            <person name="Joseph B."/>
            <person name="Konietzny S."/>
            <person name="Kurzai O."/>
            <person name="Schmitt C."/>
            <person name="Friedrich T."/>
            <person name="Linke B."/>
            <person name="Vogel U."/>
            <person name="Frosch M."/>
        </authorList>
    </citation>
    <scope>NUCLEOTIDE SEQUENCE</scope>
    <source>
        <strain evidence="1">Alpha275</strain>
    </source>
</reference>
<sequence length="12" mass="1251">MGSAELPESDTD</sequence>
<accession>C6SMM7</accession>
<dbReference type="EMBL" id="AM889138">
    <property type="protein sequence ID" value="CBA09763.1"/>
    <property type="molecule type" value="Genomic_DNA"/>
</dbReference>
<evidence type="ECO:0000313" key="1">
    <source>
        <dbReference type="EMBL" id="CBA09763.1"/>
    </source>
</evidence>
<protein>
    <submittedName>
        <fullName evidence="1">Uncharacterized protein</fullName>
    </submittedName>
</protein>